<dbReference type="GO" id="GO:0008324">
    <property type="term" value="F:monoatomic cation transmembrane transporter activity"/>
    <property type="evidence" value="ECO:0007669"/>
    <property type="project" value="InterPro"/>
</dbReference>
<dbReference type="EMBL" id="CAEZUE010000050">
    <property type="protein sequence ID" value="CAB4590720.1"/>
    <property type="molecule type" value="Genomic_DNA"/>
</dbReference>
<reference evidence="3" key="1">
    <citation type="submission" date="2020-05" db="EMBL/GenBank/DDBJ databases">
        <authorList>
            <person name="Chiriac C."/>
            <person name="Salcher M."/>
            <person name="Ghai R."/>
            <person name="Kavagutti S V."/>
        </authorList>
    </citation>
    <scope>NUCLEOTIDE SEQUENCE</scope>
</reference>
<dbReference type="InterPro" id="IPR050721">
    <property type="entry name" value="Trk_Ktr_HKT_K-transport"/>
</dbReference>
<dbReference type="Pfam" id="PF02080">
    <property type="entry name" value="TrkA_C"/>
    <property type="match status" value="1"/>
</dbReference>
<dbReference type="InterPro" id="IPR003148">
    <property type="entry name" value="RCK_N"/>
</dbReference>
<organism evidence="3">
    <name type="scientific">freshwater metagenome</name>
    <dbReference type="NCBI Taxonomy" id="449393"/>
    <lineage>
        <taxon>unclassified sequences</taxon>
        <taxon>metagenomes</taxon>
        <taxon>ecological metagenomes</taxon>
    </lineage>
</organism>
<sequence>MAKNSIFTGVSGSRIARADSVAVIGLGRFGQELAIELMNTGTEVLGIDAREDVVQRLNGQLTRVVVADSTREEVLRELSVDQFERVVVAIGSDLQASILTASMLVSLGIPSIWAKALNDAHGRILSQLGVHHVVYPEKEMGRRVAHLVRGAALDFLEIDNDYVIVKMTANSELVGRTLGESRVRSRFNVTILAIRHDDAVWLPADSLSELVDGDVILVGGSTRAAEEFAQIV</sequence>
<dbReference type="InterPro" id="IPR036291">
    <property type="entry name" value="NAD(P)-bd_dom_sf"/>
</dbReference>
<dbReference type="AlphaFoldDB" id="A0A6J6FQX1"/>
<proteinExistence type="predicted"/>
<feature type="domain" description="RCK C-terminal" evidence="2">
    <location>
        <begin position="150"/>
        <end position="232"/>
    </location>
</feature>
<dbReference type="PANTHER" id="PTHR43833">
    <property type="entry name" value="POTASSIUM CHANNEL PROTEIN 2-RELATED-RELATED"/>
    <property type="match status" value="1"/>
</dbReference>
<dbReference type="InterPro" id="IPR036721">
    <property type="entry name" value="RCK_C_sf"/>
</dbReference>
<dbReference type="Gene3D" id="3.30.70.1450">
    <property type="entry name" value="Regulator of K+ conductance, C-terminal domain"/>
    <property type="match status" value="1"/>
</dbReference>
<evidence type="ECO:0000259" key="2">
    <source>
        <dbReference type="PROSITE" id="PS51202"/>
    </source>
</evidence>
<gene>
    <name evidence="3" type="ORF">UFOPK1788_00512</name>
</gene>
<dbReference type="PROSITE" id="PS51202">
    <property type="entry name" value="RCK_C"/>
    <property type="match status" value="1"/>
</dbReference>
<dbReference type="Pfam" id="PF02254">
    <property type="entry name" value="TrkA_N"/>
    <property type="match status" value="1"/>
</dbReference>
<feature type="domain" description="RCK N-terminal" evidence="1">
    <location>
        <begin position="18"/>
        <end position="134"/>
    </location>
</feature>
<dbReference type="PANTHER" id="PTHR43833:SF7">
    <property type="entry name" value="KTR SYSTEM POTASSIUM UPTAKE PROTEIN C"/>
    <property type="match status" value="1"/>
</dbReference>
<dbReference type="SUPFAM" id="SSF116726">
    <property type="entry name" value="TrkA C-terminal domain-like"/>
    <property type="match status" value="1"/>
</dbReference>
<dbReference type="PROSITE" id="PS51201">
    <property type="entry name" value="RCK_N"/>
    <property type="match status" value="1"/>
</dbReference>
<dbReference type="InterPro" id="IPR006037">
    <property type="entry name" value="RCK_C"/>
</dbReference>
<evidence type="ECO:0000259" key="1">
    <source>
        <dbReference type="PROSITE" id="PS51201"/>
    </source>
</evidence>
<name>A0A6J6FQX1_9ZZZZ</name>
<dbReference type="Gene3D" id="3.40.50.720">
    <property type="entry name" value="NAD(P)-binding Rossmann-like Domain"/>
    <property type="match status" value="1"/>
</dbReference>
<protein>
    <submittedName>
        <fullName evidence="3">Unannotated protein</fullName>
    </submittedName>
</protein>
<evidence type="ECO:0000313" key="3">
    <source>
        <dbReference type="EMBL" id="CAB4590720.1"/>
    </source>
</evidence>
<accession>A0A6J6FQX1</accession>
<dbReference type="GO" id="GO:0006813">
    <property type="term" value="P:potassium ion transport"/>
    <property type="evidence" value="ECO:0007669"/>
    <property type="project" value="InterPro"/>
</dbReference>
<dbReference type="SUPFAM" id="SSF51735">
    <property type="entry name" value="NAD(P)-binding Rossmann-fold domains"/>
    <property type="match status" value="1"/>
</dbReference>